<dbReference type="Pfam" id="PF12770">
    <property type="entry name" value="CHAT"/>
    <property type="match status" value="1"/>
</dbReference>
<evidence type="ECO:0000313" key="2">
    <source>
        <dbReference type="EMBL" id="GGD73421.1"/>
    </source>
</evidence>
<sequence length="1105" mass="128257">MKEELPNVMLPFVKDYFQANYYEVININSESVEQKDKLLLYQFRSLQELGKFVEANIFLKEKLKVVTDELIYKHLSLWKCFNEIFIQAFESFEIGLKEFEAVFAKFQQNDSQLLALYYGLKARLLELGISLGFLSSLQKTEAINLHNHSYEFYIKTNNFEEALLTKYRIVELHLKGPTSNKLESNKLLLQIITESEKIQFSYLLIKAKLKIAQLEFEEAANTETLDFNKVDNTYNAILEIAEAHKLDNGAANVFYELGTLLLEYGYANGINLLNKAIERYKILKEYTKIQQSWRNIARWHLQRGEEAENIKAEAEVNQLNEHISIQLSEQIEDLYKIFVAQKQGDAAYIYGFDDKSEQKNNSWIKNQRLTLKANTYISVGRQAEGIALMKEIISRYKTIGVTPFLSEALFNLSNVVVSDNTQEAIRFINEAIKIDEILEDYYALSQRYFQLASHLFFYNKPNFIFSSEIEDYFNKAEKYALSSHKVDFKLQLGNIYQTKGQLYGIINDYENAGKYLTQAEKIFDNYHLTPQLAFTLSQQGLVLLKVTREFKNPKTFDDAYERFSESANLFKSNSLNTSLWRTKFHQALCKYELAQNLPSNSEEFYQNLEQAEWHFKEAALLVDELRFVADNKTGIQRQLAVSDFGEDKQDLYLQAFYANFWMKKDYINAITWLERMKSQSFLLETSVEKIKIKRTKTYDDYKLLLQKYQAEEKASKKLLLKSKMEQLLSNLFNYSNIEKKTGYIEPIANFNLIKDLVKRAEEANGQQILIVQYFSVPTLTVAFGIRSDWEQPKIYRINLNYETLKNTVKTFFHKTEGVRNAESSTSENRFLEEFKEKKVWDISFEQNWQQFNSLITPINEWASTDDIVCLIPHGILHDLPLHTLKIQPNQYFIERNPIFYSPSLSILQQTLERKKTRNKKDKKAVFGNPTHDLPFATTEAEYIAEKINDAKLLLNEAASKDKFLELYPKSALLHFAGHGKAQASNGLEQYILLADKQKLTAKEIFEQKTSADLIVLSGCETGVNEYQTGDELFGMVRSILNSGAKSLLVSLWAVNDSSTSKLFTSFYDQYTVQNKAKALQMAMKTMISEGYGFYHWGAFVLVGKF</sequence>
<accession>A0A916Z2D2</accession>
<keyword evidence="3" id="KW-1185">Reference proteome</keyword>
<dbReference type="InterPro" id="IPR024983">
    <property type="entry name" value="CHAT_dom"/>
</dbReference>
<dbReference type="SUPFAM" id="SSF48452">
    <property type="entry name" value="TPR-like"/>
    <property type="match status" value="1"/>
</dbReference>
<reference evidence="2" key="1">
    <citation type="journal article" date="2014" name="Int. J. Syst. Evol. Microbiol.">
        <title>Complete genome sequence of Corynebacterium casei LMG S-19264T (=DSM 44701T), isolated from a smear-ripened cheese.</title>
        <authorList>
            <consortium name="US DOE Joint Genome Institute (JGI-PGF)"/>
            <person name="Walter F."/>
            <person name="Albersmeier A."/>
            <person name="Kalinowski J."/>
            <person name="Ruckert C."/>
        </authorList>
    </citation>
    <scope>NUCLEOTIDE SEQUENCE</scope>
    <source>
        <strain evidence="2">CGMCC 1.15958</strain>
    </source>
</reference>
<dbReference type="Proteomes" id="UP000609064">
    <property type="component" value="Unassembled WGS sequence"/>
</dbReference>
<reference evidence="2" key="2">
    <citation type="submission" date="2020-09" db="EMBL/GenBank/DDBJ databases">
        <authorList>
            <person name="Sun Q."/>
            <person name="Zhou Y."/>
        </authorList>
    </citation>
    <scope>NUCLEOTIDE SEQUENCE</scope>
    <source>
        <strain evidence="2">CGMCC 1.15958</strain>
    </source>
</reference>
<evidence type="ECO:0000259" key="1">
    <source>
        <dbReference type="Pfam" id="PF12770"/>
    </source>
</evidence>
<evidence type="ECO:0000313" key="3">
    <source>
        <dbReference type="Proteomes" id="UP000609064"/>
    </source>
</evidence>
<dbReference type="InterPro" id="IPR011990">
    <property type="entry name" value="TPR-like_helical_dom_sf"/>
</dbReference>
<dbReference type="Gene3D" id="1.25.40.10">
    <property type="entry name" value="Tetratricopeptide repeat domain"/>
    <property type="match status" value="1"/>
</dbReference>
<dbReference type="RefSeq" id="WP_188769075.1">
    <property type="nucleotide sequence ID" value="NZ_BMKK01000010.1"/>
</dbReference>
<dbReference type="EMBL" id="BMKK01000010">
    <property type="protein sequence ID" value="GGD73421.1"/>
    <property type="molecule type" value="Genomic_DNA"/>
</dbReference>
<comment type="caution">
    <text evidence="2">The sequence shown here is derived from an EMBL/GenBank/DDBJ whole genome shotgun (WGS) entry which is preliminary data.</text>
</comment>
<dbReference type="AlphaFoldDB" id="A0A916Z2D2"/>
<gene>
    <name evidence="2" type="ORF">GCM10011514_41850</name>
</gene>
<name>A0A916Z2D2_9BACT</name>
<proteinExistence type="predicted"/>
<feature type="domain" description="CHAT" evidence="1">
    <location>
        <begin position="854"/>
        <end position="1104"/>
    </location>
</feature>
<organism evidence="2 3">
    <name type="scientific">Emticicia aquatilis</name>
    <dbReference type="NCBI Taxonomy" id="1537369"/>
    <lineage>
        <taxon>Bacteria</taxon>
        <taxon>Pseudomonadati</taxon>
        <taxon>Bacteroidota</taxon>
        <taxon>Cytophagia</taxon>
        <taxon>Cytophagales</taxon>
        <taxon>Leadbetterellaceae</taxon>
        <taxon>Emticicia</taxon>
    </lineage>
</organism>
<protein>
    <recommendedName>
        <fullName evidence="1">CHAT domain-containing protein</fullName>
    </recommendedName>
</protein>